<dbReference type="CDD" id="cd03230">
    <property type="entry name" value="ABC_DR_subfamily_A"/>
    <property type="match status" value="1"/>
</dbReference>
<dbReference type="InterPro" id="IPR003593">
    <property type="entry name" value="AAA+_ATPase"/>
</dbReference>
<reference evidence="6" key="1">
    <citation type="submission" date="2016-11" db="EMBL/GenBank/DDBJ databases">
        <authorList>
            <person name="Varghese N."/>
            <person name="Submissions S."/>
        </authorList>
    </citation>
    <scope>NUCLEOTIDE SEQUENCE [LARGE SCALE GENOMIC DNA]</scope>
    <source>
        <strain evidence="6">DSM 16219</strain>
    </source>
</reference>
<proteinExistence type="predicted"/>
<dbReference type="InterPro" id="IPR003439">
    <property type="entry name" value="ABC_transporter-like_ATP-bd"/>
</dbReference>
<keyword evidence="6" id="KW-1185">Reference proteome</keyword>
<keyword evidence="2 5" id="KW-0067">ATP-binding</keyword>
<dbReference type="PANTHER" id="PTHR43158">
    <property type="entry name" value="SKFA PEPTIDE EXPORT ATP-BINDING PROTEIN SKFE"/>
    <property type="match status" value="1"/>
</dbReference>
<dbReference type="InterPro" id="IPR027417">
    <property type="entry name" value="P-loop_NTPase"/>
</dbReference>
<evidence type="ECO:0000259" key="4">
    <source>
        <dbReference type="PROSITE" id="PS50893"/>
    </source>
</evidence>
<dbReference type="Gene3D" id="3.40.50.300">
    <property type="entry name" value="P-loop containing nucleotide triphosphate hydrolases"/>
    <property type="match status" value="1"/>
</dbReference>
<feature type="coiled-coil region" evidence="3">
    <location>
        <begin position="261"/>
        <end position="288"/>
    </location>
</feature>
<dbReference type="OrthoDB" id="9809450at2"/>
<protein>
    <submittedName>
        <fullName evidence="5">ABC-2 type transport system ATP-binding protein</fullName>
    </submittedName>
</protein>
<keyword evidence="1" id="KW-0547">Nucleotide-binding</keyword>
<evidence type="ECO:0000313" key="5">
    <source>
        <dbReference type="EMBL" id="SHJ92467.1"/>
    </source>
</evidence>
<dbReference type="PANTHER" id="PTHR43158:SF10">
    <property type="entry name" value="ABC TRANSPORTER ATP-BINDING PROTEIN YTRB"/>
    <property type="match status" value="1"/>
</dbReference>
<dbReference type="SUPFAM" id="SSF52540">
    <property type="entry name" value="P-loop containing nucleoside triphosphate hydrolases"/>
    <property type="match status" value="1"/>
</dbReference>
<name>A0A1M6N9Z1_9BACT</name>
<keyword evidence="3" id="KW-0175">Coiled coil</keyword>
<evidence type="ECO:0000256" key="2">
    <source>
        <dbReference type="ARBA" id="ARBA00022840"/>
    </source>
</evidence>
<dbReference type="EMBL" id="FQZU01000014">
    <property type="protein sequence ID" value="SHJ92467.1"/>
    <property type="molecule type" value="Genomic_DNA"/>
</dbReference>
<dbReference type="GO" id="GO:0016887">
    <property type="term" value="F:ATP hydrolysis activity"/>
    <property type="evidence" value="ECO:0007669"/>
    <property type="project" value="InterPro"/>
</dbReference>
<dbReference type="GO" id="GO:0005524">
    <property type="term" value="F:ATP binding"/>
    <property type="evidence" value="ECO:0007669"/>
    <property type="project" value="UniProtKB-KW"/>
</dbReference>
<organism evidence="5 6">
    <name type="scientific">Desulfatibacillum alkenivorans DSM 16219</name>
    <dbReference type="NCBI Taxonomy" id="1121393"/>
    <lineage>
        <taxon>Bacteria</taxon>
        <taxon>Pseudomonadati</taxon>
        <taxon>Thermodesulfobacteriota</taxon>
        <taxon>Desulfobacteria</taxon>
        <taxon>Desulfobacterales</taxon>
        <taxon>Desulfatibacillaceae</taxon>
        <taxon>Desulfatibacillum</taxon>
    </lineage>
</organism>
<dbReference type="Proteomes" id="UP000183994">
    <property type="component" value="Unassembled WGS sequence"/>
</dbReference>
<evidence type="ECO:0000256" key="3">
    <source>
        <dbReference type="SAM" id="Coils"/>
    </source>
</evidence>
<sequence>MEPVIQCRNLRHSYNGKKQVLNNLNFTVEAGKIFGLLGKNGAGKSTTINILMGFLEPTSGDCRIFGEPSYNISPQTRTRIGLLHEGHLQYEFMSIAQIDRFYSGFYAKWNRDVYYELMEKLGLPHNHKIFRMSCGQRSQVALGLIMAQDPDLMILDDYSMGLDAGYRRLFLDYLAKFVRERKKTALVTSHIVQDMEQLVDDIIILNKGKVIVQSSLKEFQQGLRHYRFTSPDKGKGLHADEVIANFDAVEDQVNVFSFHDKEAVEARLKELQITNSALSERNMTLEEAFIGLTGKY</sequence>
<dbReference type="PROSITE" id="PS50893">
    <property type="entry name" value="ABC_TRANSPORTER_2"/>
    <property type="match status" value="1"/>
</dbReference>
<dbReference type="STRING" id="1121393.SAMN02745216_02562"/>
<feature type="domain" description="ABC transporter" evidence="4">
    <location>
        <begin position="5"/>
        <end position="232"/>
    </location>
</feature>
<dbReference type="Pfam" id="PF00005">
    <property type="entry name" value="ABC_tran"/>
    <property type="match status" value="1"/>
</dbReference>
<accession>A0A1M6N9Z1</accession>
<dbReference type="RefSeq" id="WP_073476377.1">
    <property type="nucleotide sequence ID" value="NZ_FQZU01000014.1"/>
</dbReference>
<gene>
    <name evidence="5" type="ORF">SAMN02745216_02562</name>
</gene>
<evidence type="ECO:0000313" key="6">
    <source>
        <dbReference type="Proteomes" id="UP000183994"/>
    </source>
</evidence>
<evidence type="ECO:0000256" key="1">
    <source>
        <dbReference type="ARBA" id="ARBA00022741"/>
    </source>
</evidence>
<dbReference type="SMART" id="SM00382">
    <property type="entry name" value="AAA"/>
    <property type="match status" value="1"/>
</dbReference>
<dbReference type="AlphaFoldDB" id="A0A1M6N9Z1"/>